<dbReference type="Pfam" id="PF03372">
    <property type="entry name" value="Exo_endo_phos"/>
    <property type="match status" value="1"/>
</dbReference>
<dbReference type="PANTHER" id="PTHR14859">
    <property type="entry name" value="CALCOFLUOR WHITE HYPERSENSITIVE PROTEIN PRECURSOR"/>
    <property type="match status" value="1"/>
</dbReference>
<reference evidence="3" key="1">
    <citation type="journal article" date="2019" name="Int. J. Syst. Evol. Microbiol.">
        <title>The Global Catalogue of Microorganisms (GCM) 10K type strain sequencing project: providing services to taxonomists for standard genome sequencing and annotation.</title>
        <authorList>
            <consortium name="The Broad Institute Genomics Platform"/>
            <consortium name="The Broad Institute Genome Sequencing Center for Infectious Disease"/>
            <person name="Wu L."/>
            <person name="Ma J."/>
        </authorList>
    </citation>
    <scope>NUCLEOTIDE SEQUENCE [LARGE SCALE GENOMIC DNA]</scope>
    <source>
        <strain evidence="3">CGMCC 1.15407</strain>
    </source>
</reference>
<dbReference type="InterPro" id="IPR051916">
    <property type="entry name" value="GPI-anchor_lipid_remodeler"/>
</dbReference>
<dbReference type="RefSeq" id="WP_229683448.1">
    <property type="nucleotide sequence ID" value="NZ_BMIU01000015.1"/>
</dbReference>
<evidence type="ECO:0000313" key="3">
    <source>
        <dbReference type="Proteomes" id="UP000647339"/>
    </source>
</evidence>
<dbReference type="SUPFAM" id="SSF56219">
    <property type="entry name" value="DNase I-like"/>
    <property type="match status" value="1"/>
</dbReference>
<proteinExistence type="predicted"/>
<dbReference type="EMBL" id="BMIU01000015">
    <property type="protein sequence ID" value="GGF38960.1"/>
    <property type="molecule type" value="Genomic_DNA"/>
</dbReference>
<dbReference type="Gene3D" id="3.60.10.10">
    <property type="entry name" value="Endonuclease/exonuclease/phosphatase"/>
    <property type="match status" value="1"/>
</dbReference>
<protein>
    <recommendedName>
        <fullName evidence="1">Endonuclease/exonuclease/phosphatase domain-containing protein</fullName>
    </recommendedName>
</protein>
<dbReference type="Proteomes" id="UP000647339">
    <property type="component" value="Unassembled WGS sequence"/>
</dbReference>
<evidence type="ECO:0000259" key="1">
    <source>
        <dbReference type="Pfam" id="PF03372"/>
    </source>
</evidence>
<dbReference type="PANTHER" id="PTHR14859:SF15">
    <property type="entry name" value="ENDONUCLEASE_EXONUCLEASE_PHOSPHATASE DOMAIN-CONTAINING PROTEIN"/>
    <property type="match status" value="1"/>
</dbReference>
<comment type="caution">
    <text evidence="2">The sequence shown here is derived from an EMBL/GenBank/DDBJ whole genome shotgun (WGS) entry which is preliminary data.</text>
</comment>
<sequence>MCNTNGTASFILKMNIMKCLYATLFLLILSFQLPAQRLSDTLKIISYNLRFGERASMEEFAAFIKTQNADLVALQEVDINTFRERAPKQNGKDFIGELAHLTGMFGAFGKTIDYAGGYYGIGILSKYPMTMTERILLPFTENGKEQRALLVANIELGEGKTISFASTHLDFTNTQERQLQVTQINNILLQKNIPVLVCGDFNARPESTEIKQGMSLWAPLDNQFPTSPSQAAKYKIDYIFGYPKANWELLSSPKQSSLLSDHLPVVSEVKITW</sequence>
<keyword evidence="3" id="KW-1185">Reference proteome</keyword>
<evidence type="ECO:0000313" key="2">
    <source>
        <dbReference type="EMBL" id="GGF38960.1"/>
    </source>
</evidence>
<dbReference type="InterPro" id="IPR005135">
    <property type="entry name" value="Endo/exonuclease/phosphatase"/>
</dbReference>
<accession>A0ABQ1V550</accession>
<gene>
    <name evidence="2" type="ORF">GCM10011339_29390</name>
</gene>
<name>A0ABQ1V550_9BACT</name>
<feature type="domain" description="Endonuclease/exonuclease/phosphatase" evidence="1">
    <location>
        <begin position="45"/>
        <end position="262"/>
    </location>
</feature>
<organism evidence="2 3">
    <name type="scientific">Echinicola rosea</name>
    <dbReference type="NCBI Taxonomy" id="1807691"/>
    <lineage>
        <taxon>Bacteria</taxon>
        <taxon>Pseudomonadati</taxon>
        <taxon>Bacteroidota</taxon>
        <taxon>Cytophagia</taxon>
        <taxon>Cytophagales</taxon>
        <taxon>Cyclobacteriaceae</taxon>
        <taxon>Echinicola</taxon>
    </lineage>
</organism>
<dbReference type="InterPro" id="IPR036691">
    <property type="entry name" value="Endo/exonu/phosph_ase_sf"/>
</dbReference>